<dbReference type="SUPFAM" id="SSF47598">
    <property type="entry name" value="Ribbon-helix-helix"/>
    <property type="match status" value="1"/>
</dbReference>
<dbReference type="InterPro" id="IPR010985">
    <property type="entry name" value="Ribbon_hlx_hlx"/>
</dbReference>
<proteinExistence type="predicted"/>
<accession>A0A9E7ZMM2</accession>
<protein>
    <submittedName>
        <fullName evidence="1">Uncharacterized protein</fullName>
    </submittedName>
</protein>
<evidence type="ECO:0000313" key="1">
    <source>
        <dbReference type="EMBL" id="UZF88620.1"/>
    </source>
</evidence>
<dbReference type="EMBL" id="CP102774">
    <property type="protein sequence ID" value="UZF88620.1"/>
    <property type="molecule type" value="Genomic_DNA"/>
</dbReference>
<gene>
    <name evidence="1" type="ORF">NWE54_07465</name>
</gene>
<reference evidence="1" key="1">
    <citation type="submission" date="2022-08" db="EMBL/GenBank/DDBJ databases">
        <title>Complete Genome Sequences of 2 Bosea sp. soil isolates.</title>
        <authorList>
            <person name="Alvarez Arevalo M."/>
            <person name="Sterndorff E.B."/>
            <person name="Faurdal D."/>
            <person name="Joergensen T.S."/>
            <person name="Weber T."/>
        </authorList>
    </citation>
    <scope>NUCLEOTIDE SEQUENCE</scope>
    <source>
        <strain evidence="1">NBC_00436</strain>
    </source>
</reference>
<dbReference type="AlphaFoldDB" id="A0A9E7ZMM2"/>
<organism evidence="1">
    <name type="scientific">Bosea sp. NBC_00436</name>
    <dbReference type="NCBI Taxonomy" id="2969620"/>
    <lineage>
        <taxon>Bacteria</taxon>
        <taxon>Pseudomonadati</taxon>
        <taxon>Pseudomonadota</taxon>
        <taxon>Alphaproteobacteria</taxon>
        <taxon>Hyphomicrobiales</taxon>
        <taxon>Boseaceae</taxon>
        <taxon>Bosea</taxon>
    </lineage>
</organism>
<sequence>MDPYADSRAYPAVLSIRLTHALRETLNIVAEREGVSASSYVRNLVADACGDEAPLDRQTGRRVEIRIPPEEMAAAATLLGHVGRLVAEARGLPDGQATGAVMALESAYKRIMRLVETMEG</sequence>
<name>A0A9E7ZMM2_9HYPH</name>
<dbReference type="GO" id="GO:0006355">
    <property type="term" value="P:regulation of DNA-templated transcription"/>
    <property type="evidence" value="ECO:0007669"/>
    <property type="project" value="InterPro"/>
</dbReference>